<sequence>MKENFESSKPNGKGNGGEDEGHDEYDNIIVATMTIGNHEMDCLERFKLSATSKGDKAEPDESKTSKLES</sequence>
<protein>
    <submittedName>
        <fullName evidence="2">Uncharacterized protein</fullName>
    </submittedName>
</protein>
<accession>A0A7J9DLB6</accession>
<organism evidence="2 3">
    <name type="scientific">Gossypium trilobum</name>
    <dbReference type="NCBI Taxonomy" id="34281"/>
    <lineage>
        <taxon>Eukaryota</taxon>
        <taxon>Viridiplantae</taxon>
        <taxon>Streptophyta</taxon>
        <taxon>Embryophyta</taxon>
        <taxon>Tracheophyta</taxon>
        <taxon>Spermatophyta</taxon>
        <taxon>Magnoliopsida</taxon>
        <taxon>eudicotyledons</taxon>
        <taxon>Gunneridae</taxon>
        <taxon>Pentapetalae</taxon>
        <taxon>rosids</taxon>
        <taxon>malvids</taxon>
        <taxon>Malvales</taxon>
        <taxon>Malvaceae</taxon>
        <taxon>Malvoideae</taxon>
        <taxon>Gossypium</taxon>
    </lineage>
</organism>
<dbReference type="EMBL" id="JABEZW010000003">
    <property type="protein sequence ID" value="MBA0761461.1"/>
    <property type="molecule type" value="Genomic_DNA"/>
</dbReference>
<gene>
    <name evidence="2" type="ORF">Gotri_024109</name>
</gene>
<feature type="region of interest" description="Disordered" evidence="1">
    <location>
        <begin position="1"/>
        <end position="25"/>
    </location>
</feature>
<evidence type="ECO:0000313" key="2">
    <source>
        <dbReference type="EMBL" id="MBA0761461.1"/>
    </source>
</evidence>
<name>A0A7J9DLB6_9ROSI</name>
<dbReference type="AlphaFoldDB" id="A0A7J9DLB6"/>
<evidence type="ECO:0000313" key="3">
    <source>
        <dbReference type="Proteomes" id="UP000593568"/>
    </source>
</evidence>
<evidence type="ECO:0000256" key="1">
    <source>
        <dbReference type="SAM" id="MobiDB-lite"/>
    </source>
</evidence>
<proteinExistence type="predicted"/>
<comment type="caution">
    <text evidence="2">The sequence shown here is derived from an EMBL/GenBank/DDBJ whole genome shotgun (WGS) entry which is preliminary data.</text>
</comment>
<dbReference type="Proteomes" id="UP000593568">
    <property type="component" value="Unassembled WGS sequence"/>
</dbReference>
<keyword evidence="3" id="KW-1185">Reference proteome</keyword>
<feature type="region of interest" description="Disordered" evidence="1">
    <location>
        <begin position="49"/>
        <end position="69"/>
    </location>
</feature>
<reference evidence="2 3" key="1">
    <citation type="journal article" date="2019" name="Genome Biol. Evol.">
        <title>Insights into the evolution of the New World diploid cottons (Gossypium, subgenus Houzingenia) based on genome sequencing.</title>
        <authorList>
            <person name="Grover C.E."/>
            <person name="Arick M.A. 2nd"/>
            <person name="Thrash A."/>
            <person name="Conover J.L."/>
            <person name="Sanders W.S."/>
            <person name="Peterson D.G."/>
            <person name="Frelichowski J.E."/>
            <person name="Scheffler J.A."/>
            <person name="Scheffler B.E."/>
            <person name="Wendel J.F."/>
        </authorList>
    </citation>
    <scope>NUCLEOTIDE SEQUENCE [LARGE SCALE GENOMIC DNA]</scope>
    <source>
        <strain evidence="2">8</strain>
        <tissue evidence="2">Leaf</tissue>
    </source>
</reference>